<sequence>MPFKDRDGNDLATCSVEDVYKVWKEEASVRMVAVRADRLFEPSAAKTPTDQPRGIRMNIRDTVHNMYVLKPLLERMVEHTHHPVPYVKDLAREIKLFRSKMNLIPQKDKVKLDAWTAKSMLSFVKMKTHKNLGSHDLHFLSLQRILDPTIQPYNQWSPDGAESEGDGESGCDGDGLVYDPQDYEQDSDVDEWFDNFLKSSSNLGSEADAPKALPDKVEPDECTRPVARPLQRSMTTGPSSGSDVLMIEESPVKVEVLGEDDKNPSNDTKAKKVEQIAQLREHLKTLELQMAKAASCHAVIAADLKSSSTSSVLVDESLPYGQDSDPTIPMDLSSGVTASVEGMIARGEQADAAQLPEVETKDQEVREKGTT</sequence>
<name>A0ABP0QAY4_9DINO</name>
<feature type="compositionally biased region" description="Polar residues" evidence="1">
    <location>
        <begin position="232"/>
        <end position="242"/>
    </location>
</feature>
<dbReference type="EMBL" id="CAXAMN010024251">
    <property type="protein sequence ID" value="CAK9085099.1"/>
    <property type="molecule type" value="Genomic_DNA"/>
</dbReference>
<feature type="compositionally biased region" description="Acidic residues" evidence="1">
    <location>
        <begin position="161"/>
        <end position="171"/>
    </location>
</feature>
<comment type="caution">
    <text evidence="2">The sequence shown here is derived from an EMBL/GenBank/DDBJ whole genome shotgun (WGS) entry which is preliminary data.</text>
</comment>
<feature type="region of interest" description="Disordered" evidence="1">
    <location>
        <begin position="151"/>
        <end position="181"/>
    </location>
</feature>
<dbReference type="Proteomes" id="UP001642484">
    <property type="component" value="Unassembled WGS sequence"/>
</dbReference>
<evidence type="ECO:0000313" key="2">
    <source>
        <dbReference type="EMBL" id="CAK9085099.1"/>
    </source>
</evidence>
<keyword evidence="3" id="KW-1185">Reference proteome</keyword>
<evidence type="ECO:0000256" key="1">
    <source>
        <dbReference type="SAM" id="MobiDB-lite"/>
    </source>
</evidence>
<organism evidence="2 3">
    <name type="scientific">Durusdinium trenchii</name>
    <dbReference type="NCBI Taxonomy" id="1381693"/>
    <lineage>
        <taxon>Eukaryota</taxon>
        <taxon>Sar</taxon>
        <taxon>Alveolata</taxon>
        <taxon>Dinophyceae</taxon>
        <taxon>Suessiales</taxon>
        <taxon>Symbiodiniaceae</taxon>
        <taxon>Durusdinium</taxon>
    </lineage>
</organism>
<feature type="compositionally biased region" description="Basic and acidic residues" evidence="1">
    <location>
        <begin position="213"/>
        <end position="223"/>
    </location>
</feature>
<gene>
    <name evidence="2" type="ORF">CCMP2556_LOCUS41338</name>
</gene>
<evidence type="ECO:0000313" key="3">
    <source>
        <dbReference type="Proteomes" id="UP001642484"/>
    </source>
</evidence>
<proteinExistence type="predicted"/>
<feature type="region of interest" description="Disordered" evidence="1">
    <location>
        <begin position="203"/>
        <end position="243"/>
    </location>
</feature>
<feature type="region of interest" description="Disordered" evidence="1">
    <location>
        <begin position="345"/>
        <end position="371"/>
    </location>
</feature>
<reference evidence="2 3" key="1">
    <citation type="submission" date="2024-02" db="EMBL/GenBank/DDBJ databases">
        <authorList>
            <person name="Chen Y."/>
            <person name="Shah S."/>
            <person name="Dougan E. K."/>
            <person name="Thang M."/>
            <person name="Chan C."/>
        </authorList>
    </citation>
    <scope>NUCLEOTIDE SEQUENCE [LARGE SCALE GENOMIC DNA]</scope>
</reference>
<accession>A0ABP0QAY4</accession>
<feature type="compositionally biased region" description="Basic and acidic residues" evidence="1">
    <location>
        <begin position="358"/>
        <end position="371"/>
    </location>
</feature>
<protein>
    <submittedName>
        <fullName evidence="2">Uncharacterized protein</fullName>
    </submittedName>
</protein>